<reference evidence="1 2" key="1">
    <citation type="submission" date="2014-08" db="EMBL/GenBank/DDBJ databases">
        <title>Clostridium innocuum, an unnegligible vancomycin-resistant pathogen causing extra-intestinal infections.</title>
        <authorList>
            <person name="Feng Y."/>
            <person name="Chiu C.-H."/>
        </authorList>
    </citation>
    <scope>NUCLEOTIDE SEQUENCE [LARGE SCALE GENOMIC DNA]</scope>
    <source>
        <strain evidence="1 2">AN88</strain>
    </source>
</reference>
<dbReference type="RefSeq" id="WP_044908420.1">
    <property type="nucleotide sequence ID" value="NZ_JQIF01000144.1"/>
</dbReference>
<dbReference type="AlphaFoldDB" id="A0A099HZB0"/>
<evidence type="ECO:0000313" key="1">
    <source>
        <dbReference type="EMBL" id="KGJ51104.1"/>
    </source>
</evidence>
<organism evidence="1 2">
    <name type="scientific">Clostridium innocuum</name>
    <dbReference type="NCBI Taxonomy" id="1522"/>
    <lineage>
        <taxon>Bacteria</taxon>
        <taxon>Bacillati</taxon>
        <taxon>Bacillota</taxon>
        <taxon>Clostridia</taxon>
        <taxon>Eubacteriales</taxon>
        <taxon>Clostridiaceae</taxon>
        <taxon>Clostridium</taxon>
    </lineage>
</organism>
<proteinExistence type="predicted"/>
<dbReference type="Proteomes" id="UP000030008">
    <property type="component" value="Unassembled WGS sequence"/>
</dbReference>
<evidence type="ECO:0000313" key="2">
    <source>
        <dbReference type="Proteomes" id="UP000030008"/>
    </source>
</evidence>
<protein>
    <recommendedName>
        <fullName evidence="3">DUF1273 family protein</fullName>
    </recommendedName>
</protein>
<dbReference type="Gene3D" id="3.40.50.450">
    <property type="match status" value="1"/>
</dbReference>
<dbReference type="EMBL" id="JQIF01000144">
    <property type="protein sequence ID" value="KGJ51104.1"/>
    <property type="molecule type" value="Genomic_DNA"/>
</dbReference>
<accession>A0A099HZB0</accession>
<dbReference type="SUPFAM" id="SSF102405">
    <property type="entry name" value="MCP/YpsA-like"/>
    <property type="match status" value="1"/>
</dbReference>
<evidence type="ECO:0008006" key="3">
    <source>
        <dbReference type="Google" id="ProtNLM"/>
    </source>
</evidence>
<comment type="caution">
    <text evidence="1">The sequence shown here is derived from an EMBL/GenBank/DDBJ whole genome shotgun (WGS) entry which is preliminary data.</text>
</comment>
<name>A0A099HZB0_CLOIN</name>
<gene>
    <name evidence="1" type="ORF">CIAN88_22520</name>
</gene>
<sequence>MTTCTFAGHREVYQPMMDAKIEKAIRELLQTDSEFIFYTGGMGEFDSKCASAVRSAKRQYPHLKICLALVLPYMSNKLNTEKAYYEYYYDEIIIPEELCGVHYKAAIQKRNRWLVDRADCLIAYLFRDFGGAYETVKYAKKQGKPVINLAEQK</sequence>